<protein>
    <submittedName>
        <fullName evidence="1">Uncharacterized protein</fullName>
    </submittedName>
</protein>
<evidence type="ECO:0000313" key="1">
    <source>
        <dbReference type="EMBL" id="CAB5369121.1"/>
    </source>
</evidence>
<dbReference type="OrthoDB" id="2443437at2759"/>
<comment type="caution">
    <text evidence="1">The sequence shown here is derived from an EMBL/GenBank/DDBJ whole genome shotgun (WGS) entry which is preliminary data.</text>
</comment>
<accession>A0A915ZA72</accession>
<name>A0A915ZA72_9GLOM</name>
<evidence type="ECO:0000313" key="2">
    <source>
        <dbReference type="Proteomes" id="UP000684084"/>
    </source>
</evidence>
<gene>
    <name evidence="1" type="ORF">CHRIB12_LOCUS12028</name>
</gene>
<dbReference type="AlphaFoldDB" id="A0A915ZA72"/>
<dbReference type="Proteomes" id="UP000684084">
    <property type="component" value="Unassembled WGS sequence"/>
</dbReference>
<organism evidence="1 2">
    <name type="scientific">Rhizophagus irregularis</name>
    <dbReference type="NCBI Taxonomy" id="588596"/>
    <lineage>
        <taxon>Eukaryota</taxon>
        <taxon>Fungi</taxon>
        <taxon>Fungi incertae sedis</taxon>
        <taxon>Mucoromycota</taxon>
        <taxon>Glomeromycotina</taxon>
        <taxon>Glomeromycetes</taxon>
        <taxon>Glomerales</taxon>
        <taxon>Glomeraceae</taxon>
        <taxon>Rhizophagus</taxon>
    </lineage>
</organism>
<proteinExistence type="predicted"/>
<sequence length="89" mass="9990">MDFEQQIIEDIFIQTNGHAAFVSDFGHKVKSTDAEYLADEGVLVRGEVVGSFKLSSPLDVIFQARYHPFKLLNYQSILRANVSINIVTS</sequence>
<dbReference type="EMBL" id="CAGKOT010000026">
    <property type="protein sequence ID" value="CAB5369121.1"/>
    <property type="molecule type" value="Genomic_DNA"/>
</dbReference>
<reference evidence="1" key="1">
    <citation type="submission" date="2020-05" db="EMBL/GenBank/DDBJ databases">
        <authorList>
            <person name="Rincon C."/>
            <person name="Sanders R I."/>
            <person name="Robbins C."/>
            <person name="Chaturvedi A."/>
        </authorList>
    </citation>
    <scope>NUCLEOTIDE SEQUENCE</scope>
    <source>
        <strain evidence="1">CHB12</strain>
    </source>
</reference>